<name>A0AAV7RGB0_PLEWA</name>
<reference evidence="1" key="1">
    <citation type="journal article" date="2022" name="bioRxiv">
        <title>Sequencing and chromosome-scale assembly of the giantPleurodeles waltlgenome.</title>
        <authorList>
            <person name="Brown T."/>
            <person name="Elewa A."/>
            <person name="Iarovenko S."/>
            <person name="Subramanian E."/>
            <person name="Araus A.J."/>
            <person name="Petzold A."/>
            <person name="Susuki M."/>
            <person name="Suzuki K.-i.T."/>
            <person name="Hayashi T."/>
            <person name="Toyoda A."/>
            <person name="Oliveira C."/>
            <person name="Osipova E."/>
            <person name="Leigh N.D."/>
            <person name="Simon A."/>
            <person name="Yun M.H."/>
        </authorList>
    </citation>
    <scope>NUCLEOTIDE SEQUENCE</scope>
    <source>
        <strain evidence="1">20211129_DDA</strain>
        <tissue evidence="1">Liver</tissue>
    </source>
</reference>
<dbReference type="AlphaFoldDB" id="A0AAV7RGB0"/>
<comment type="caution">
    <text evidence="1">The sequence shown here is derived from an EMBL/GenBank/DDBJ whole genome shotgun (WGS) entry which is preliminary data.</text>
</comment>
<dbReference type="Gene3D" id="3.30.70.1820">
    <property type="entry name" value="L1 transposable element, RRM domain"/>
    <property type="match status" value="1"/>
</dbReference>
<gene>
    <name evidence="1" type="ORF">NDU88_002766</name>
</gene>
<evidence type="ECO:0000313" key="1">
    <source>
        <dbReference type="EMBL" id="KAJ1149968.1"/>
    </source>
</evidence>
<accession>A0AAV7RGB0</accession>
<keyword evidence="2" id="KW-1185">Reference proteome</keyword>
<proteinExistence type="predicted"/>
<sequence>MLKIDPAAITCMGLPEKIEKNDLETWVVQEFVPEGLSPLFAFESTHWLPARAPPVEVPPRMIVAKLLHFRYCDLILRRARQNDNLMTEKHKVVIFPDSSQEVQRAAFGTVKKNLQDVGVAYSMQFPARLRVITPTEV</sequence>
<organism evidence="1 2">
    <name type="scientific">Pleurodeles waltl</name>
    <name type="common">Iberian ribbed newt</name>
    <dbReference type="NCBI Taxonomy" id="8319"/>
    <lineage>
        <taxon>Eukaryota</taxon>
        <taxon>Metazoa</taxon>
        <taxon>Chordata</taxon>
        <taxon>Craniata</taxon>
        <taxon>Vertebrata</taxon>
        <taxon>Euteleostomi</taxon>
        <taxon>Amphibia</taxon>
        <taxon>Batrachia</taxon>
        <taxon>Caudata</taxon>
        <taxon>Salamandroidea</taxon>
        <taxon>Salamandridae</taxon>
        <taxon>Pleurodelinae</taxon>
        <taxon>Pleurodeles</taxon>
    </lineage>
</organism>
<protein>
    <submittedName>
        <fullName evidence="1">Uncharacterized protein</fullName>
    </submittedName>
</protein>
<evidence type="ECO:0000313" key="2">
    <source>
        <dbReference type="Proteomes" id="UP001066276"/>
    </source>
</evidence>
<dbReference type="EMBL" id="JANPWB010000009">
    <property type="protein sequence ID" value="KAJ1149968.1"/>
    <property type="molecule type" value="Genomic_DNA"/>
</dbReference>
<dbReference type="Proteomes" id="UP001066276">
    <property type="component" value="Chromosome 5"/>
</dbReference>